<comment type="catalytic activity">
    <reaction evidence="8">
        <text>(E)-feruloyl-CoA + 2-oxoglutarate + O2 = (E)-6-hydroxyferuloyl-CoA + succinate + CO2</text>
        <dbReference type="Rhea" id="RHEA:57856"/>
        <dbReference type="ChEBI" id="CHEBI:15379"/>
        <dbReference type="ChEBI" id="CHEBI:16526"/>
        <dbReference type="ChEBI" id="CHEBI:16810"/>
        <dbReference type="ChEBI" id="CHEBI:30031"/>
        <dbReference type="ChEBI" id="CHEBI:87305"/>
        <dbReference type="ChEBI" id="CHEBI:142390"/>
        <dbReference type="EC" id="1.14.11.61"/>
    </reaction>
</comment>
<evidence type="ECO:0000256" key="4">
    <source>
        <dbReference type="ARBA" id="ARBA00022723"/>
    </source>
</evidence>
<comment type="catalytic activity">
    <reaction evidence="9">
        <text>(E)-4-coumaroyl-CoA + 2-oxoglutarate + O2 = (E)-2,4-dihydroxycinnamoyl-CoA + succinate + CO2</text>
        <dbReference type="Rhea" id="RHEA:57868"/>
        <dbReference type="ChEBI" id="CHEBI:15379"/>
        <dbReference type="ChEBI" id="CHEBI:16526"/>
        <dbReference type="ChEBI" id="CHEBI:16810"/>
        <dbReference type="ChEBI" id="CHEBI:30031"/>
        <dbReference type="ChEBI" id="CHEBI:85008"/>
        <dbReference type="ChEBI" id="CHEBI:142398"/>
        <dbReference type="EC" id="1.14.11.62"/>
    </reaction>
</comment>
<comment type="pathway">
    <text evidence="2">Phenylpropanoid metabolism.</text>
</comment>
<dbReference type="PANTHER" id="PTHR10209">
    <property type="entry name" value="OXIDOREDUCTASE, 2OG-FE II OXYGENASE FAMILY PROTEIN"/>
    <property type="match status" value="1"/>
</dbReference>
<dbReference type="Pfam" id="PF03171">
    <property type="entry name" value="2OG-FeII_Oxy"/>
    <property type="match status" value="1"/>
</dbReference>
<keyword evidence="13" id="KW-1185">Reference proteome</keyword>
<organism evidence="12 13">
    <name type="scientific">Hevea brasiliensis</name>
    <name type="common">Para rubber tree</name>
    <name type="synonym">Siphonia brasiliensis</name>
    <dbReference type="NCBI Taxonomy" id="3981"/>
    <lineage>
        <taxon>Eukaryota</taxon>
        <taxon>Viridiplantae</taxon>
        <taxon>Streptophyta</taxon>
        <taxon>Embryophyta</taxon>
        <taxon>Tracheophyta</taxon>
        <taxon>Spermatophyta</taxon>
        <taxon>Magnoliopsida</taxon>
        <taxon>eudicotyledons</taxon>
        <taxon>Gunneridae</taxon>
        <taxon>Pentapetalae</taxon>
        <taxon>rosids</taxon>
        <taxon>fabids</taxon>
        <taxon>Malpighiales</taxon>
        <taxon>Euphorbiaceae</taxon>
        <taxon>Crotonoideae</taxon>
        <taxon>Micrandreae</taxon>
        <taxon>Hevea</taxon>
    </lineage>
</organism>
<accession>A0ABQ9L366</accession>
<keyword evidence="6 10" id="KW-0560">Oxidoreductase</keyword>
<sequence>MAPTVAESATESFDLTDFVINQGNGVKGLSDLGIKSLPRQYIQPQEALINIIPNESIPVIDMSNWENDPKVAESVCEAAEKFGFFQLLNHGVPLEVLKGVEDATHRFFGLPAAVKRNYSKELSPSNSVRFGTSFSPDSEKALEWKDYLSLFYVSDDEASALWPPECKDECLEYMKKAEILCRKLLTALMERLNVKEIDEKKESLLMGSRRINLNYYPRCPNPQLTVGVGRHSDVSSLTFLLQDEIGGLYVRVNEGKGEEDGWVHVPPIEGSLVINVGDALQILSNGRYKSVEHCVIASGNRNRISIPVFVNPKPSDVIGPLPEVVLASGEKPKYKNILYSDYVKHFFRKAHDGKKTVEFAEV</sequence>
<evidence type="ECO:0000259" key="11">
    <source>
        <dbReference type="PROSITE" id="PS51471"/>
    </source>
</evidence>
<evidence type="ECO:0000256" key="10">
    <source>
        <dbReference type="RuleBase" id="RU003682"/>
    </source>
</evidence>
<dbReference type="InterPro" id="IPR044861">
    <property type="entry name" value="IPNS-like_FE2OG_OXY"/>
</dbReference>
<dbReference type="InterPro" id="IPR005123">
    <property type="entry name" value="Oxoglu/Fe-dep_dioxygenase_dom"/>
</dbReference>
<evidence type="ECO:0000256" key="1">
    <source>
        <dbReference type="ARBA" id="ARBA00001961"/>
    </source>
</evidence>
<keyword evidence="4 10" id="KW-0479">Metal-binding</keyword>
<keyword evidence="7 10" id="KW-0408">Iron</keyword>
<dbReference type="SUPFAM" id="SSF51197">
    <property type="entry name" value="Clavaminate synthase-like"/>
    <property type="match status" value="1"/>
</dbReference>
<evidence type="ECO:0000256" key="7">
    <source>
        <dbReference type="ARBA" id="ARBA00023004"/>
    </source>
</evidence>
<keyword evidence="5" id="KW-0223">Dioxygenase</keyword>
<comment type="cofactor">
    <cofactor evidence="1">
        <name>L-ascorbate</name>
        <dbReference type="ChEBI" id="CHEBI:38290"/>
    </cofactor>
</comment>
<feature type="domain" description="Fe2OG dioxygenase" evidence="11">
    <location>
        <begin position="200"/>
        <end position="312"/>
    </location>
</feature>
<gene>
    <name evidence="12" type="ORF">P3X46_024661</name>
</gene>
<name>A0ABQ9L366_HEVBR</name>
<dbReference type="Proteomes" id="UP001174677">
    <property type="component" value="Chromosome 14"/>
</dbReference>
<comment type="caution">
    <text evidence="12">The sequence shown here is derived from an EMBL/GenBank/DDBJ whole genome shotgun (WGS) entry which is preliminary data.</text>
</comment>
<reference evidence="12" key="1">
    <citation type="journal article" date="2023" name="Plant Biotechnol. J.">
        <title>Chromosome-level wild Hevea brasiliensis genome provides new tools for genomic-assisted breeding and valuable loci to elevate rubber yield.</title>
        <authorList>
            <person name="Cheng H."/>
            <person name="Song X."/>
            <person name="Hu Y."/>
            <person name="Wu T."/>
            <person name="Yang Q."/>
            <person name="An Z."/>
            <person name="Feng S."/>
            <person name="Deng Z."/>
            <person name="Wu W."/>
            <person name="Zeng X."/>
            <person name="Tu M."/>
            <person name="Wang X."/>
            <person name="Huang H."/>
        </authorList>
    </citation>
    <scope>NUCLEOTIDE SEQUENCE</scope>
    <source>
        <strain evidence="12">MT/VB/25A 57/8</strain>
    </source>
</reference>
<evidence type="ECO:0000256" key="3">
    <source>
        <dbReference type="ARBA" id="ARBA00008056"/>
    </source>
</evidence>
<evidence type="ECO:0000256" key="5">
    <source>
        <dbReference type="ARBA" id="ARBA00022964"/>
    </source>
</evidence>
<evidence type="ECO:0000256" key="6">
    <source>
        <dbReference type="ARBA" id="ARBA00023002"/>
    </source>
</evidence>
<evidence type="ECO:0000256" key="8">
    <source>
        <dbReference type="ARBA" id="ARBA00048503"/>
    </source>
</evidence>
<evidence type="ECO:0000256" key="2">
    <source>
        <dbReference type="ARBA" id="ARBA00004918"/>
    </source>
</evidence>
<dbReference type="InterPro" id="IPR027443">
    <property type="entry name" value="IPNS-like_sf"/>
</dbReference>
<protein>
    <recommendedName>
        <fullName evidence="11">Fe2OG dioxygenase domain-containing protein</fullName>
    </recommendedName>
</protein>
<evidence type="ECO:0000256" key="9">
    <source>
        <dbReference type="ARBA" id="ARBA00049557"/>
    </source>
</evidence>
<dbReference type="Gene3D" id="2.60.120.330">
    <property type="entry name" value="B-lactam Antibiotic, Isopenicillin N Synthase, Chain"/>
    <property type="match status" value="1"/>
</dbReference>
<dbReference type="PROSITE" id="PS51471">
    <property type="entry name" value="FE2OG_OXY"/>
    <property type="match status" value="1"/>
</dbReference>
<dbReference type="InterPro" id="IPR026992">
    <property type="entry name" value="DIOX_N"/>
</dbReference>
<evidence type="ECO:0000313" key="13">
    <source>
        <dbReference type="Proteomes" id="UP001174677"/>
    </source>
</evidence>
<dbReference type="EMBL" id="JARPOI010000014">
    <property type="protein sequence ID" value="KAJ9159135.1"/>
    <property type="molecule type" value="Genomic_DNA"/>
</dbReference>
<proteinExistence type="inferred from homology"/>
<dbReference type="PANTHER" id="PTHR10209:SF243">
    <property type="entry name" value="FERULOYL COA ORTHO-HYDROXYLASE 1-RELATED"/>
    <property type="match status" value="1"/>
</dbReference>
<comment type="similarity">
    <text evidence="3 10">Belongs to the iron/ascorbate-dependent oxidoreductase family.</text>
</comment>
<evidence type="ECO:0000313" key="12">
    <source>
        <dbReference type="EMBL" id="KAJ9159135.1"/>
    </source>
</evidence>
<dbReference type="Pfam" id="PF14226">
    <property type="entry name" value="DIOX_N"/>
    <property type="match status" value="1"/>
</dbReference>